<gene>
    <name evidence="3" type="ORF">M422DRAFT_130017</name>
</gene>
<dbReference type="Gene3D" id="3.40.50.300">
    <property type="entry name" value="P-loop containing nucleotide triphosphate hydrolases"/>
    <property type="match status" value="1"/>
</dbReference>
<dbReference type="InterPro" id="IPR056884">
    <property type="entry name" value="NPHP3-like_N"/>
</dbReference>
<keyword evidence="1" id="KW-0677">Repeat</keyword>
<feature type="non-terminal residue" evidence="3">
    <location>
        <position position="218"/>
    </location>
</feature>
<feature type="domain" description="Nephrocystin 3-like N-terminal" evidence="2">
    <location>
        <begin position="12"/>
        <end position="176"/>
    </location>
</feature>
<feature type="non-terminal residue" evidence="3">
    <location>
        <position position="1"/>
    </location>
</feature>
<keyword evidence="4" id="KW-1185">Reference proteome</keyword>
<dbReference type="Proteomes" id="UP000054279">
    <property type="component" value="Unassembled WGS sequence"/>
</dbReference>
<evidence type="ECO:0000313" key="4">
    <source>
        <dbReference type="Proteomes" id="UP000054279"/>
    </source>
</evidence>
<dbReference type="HOGENOM" id="CLU_1269609_0_0_1"/>
<evidence type="ECO:0000313" key="3">
    <source>
        <dbReference type="EMBL" id="KIJ28618.1"/>
    </source>
</evidence>
<organism evidence="3 4">
    <name type="scientific">Sphaerobolus stellatus (strain SS14)</name>
    <dbReference type="NCBI Taxonomy" id="990650"/>
    <lineage>
        <taxon>Eukaryota</taxon>
        <taxon>Fungi</taxon>
        <taxon>Dikarya</taxon>
        <taxon>Basidiomycota</taxon>
        <taxon>Agaricomycotina</taxon>
        <taxon>Agaricomycetes</taxon>
        <taxon>Phallomycetidae</taxon>
        <taxon>Geastrales</taxon>
        <taxon>Sphaerobolaceae</taxon>
        <taxon>Sphaerobolus</taxon>
    </lineage>
</organism>
<sequence length="218" mass="24555">PCMPGTRRNILASFEDWLYDDMKPNILFISGSPGAGKSAIAAGLVLHLQEIAPFRIKKSVKFFFKRDSKYFSKPSNVWKTIAYRLAIINADIGTYLEKYLKDNPSYMDDVHRSMDFKNLIIPAFQSIPAERKAHAPCIIIDALDEAEVSDEQHIFLQSLAEWANLLPEFKLVVTSRNHADIQAVLGACSQPLPLPTGQAVDYISTQDIHTFLEESLKQ</sequence>
<proteinExistence type="predicted"/>
<protein>
    <recommendedName>
        <fullName evidence="2">Nephrocystin 3-like N-terminal domain-containing protein</fullName>
    </recommendedName>
</protein>
<accession>A0A0C9TGQ2</accession>
<dbReference type="EMBL" id="KN837302">
    <property type="protein sequence ID" value="KIJ28618.1"/>
    <property type="molecule type" value="Genomic_DNA"/>
</dbReference>
<dbReference type="AlphaFoldDB" id="A0A0C9TGQ2"/>
<evidence type="ECO:0000259" key="2">
    <source>
        <dbReference type="Pfam" id="PF24883"/>
    </source>
</evidence>
<dbReference type="OrthoDB" id="538223at2759"/>
<evidence type="ECO:0000256" key="1">
    <source>
        <dbReference type="ARBA" id="ARBA00022737"/>
    </source>
</evidence>
<name>A0A0C9TGQ2_SPHS4</name>
<dbReference type="InterPro" id="IPR027417">
    <property type="entry name" value="P-loop_NTPase"/>
</dbReference>
<reference evidence="3 4" key="1">
    <citation type="submission" date="2014-06" db="EMBL/GenBank/DDBJ databases">
        <title>Evolutionary Origins and Diversification of the Mycorrhizal Mutualists.</title>
        <authorList>
            <consortium name="DOE Joint Genome Institute"/>
            <consortium name="Mycorrhizal Genomics Consortium"/>
            <person name="Kohler A."/>
            <person name="Kuo A."/>
            <person name="Nagy L.G."/>
            <person name="Floudas D."/>
            <person name="Copeland A."/>
            <person name="Barry K.W."/>
            <person name="Cichocki N."/>
            <person name="Veneault-Fourrey C."/>
            <person name="LaButti K."/>
            <person name="Lindquist E.A."/>
            <person name="Lipzen A."/>
            <person name="Lundell T."/>
            <person name="Morin E."/>
            <person name="Murat C."/>
            <person name="Riley R."/>
            <person name="Ohm R."/>
            <person name="Sun H."/>
            <person name="Tunlid A."/>
            <person name="Henrissat B."/>
            <person name="Grigoriev I.V."/>
            <person name="Hibbett D.S."/>
            <person name="Martin F."/>
        </authorList>
    </citation>
    <scope>NUCLEOTIDE SEQUENCE [LARGE SCALE GENOMIC DNA]</scope>
    <source>
        <strain evidence="3 4">SS14</strain>
    </source>
</reference>
<dbReference type="PANTHER" id="PTHR10039">
    <property type="entry name" value="AMELOGENIN"/>
    <property type="match status" value="1"/>
</dbReference>
<dbReference type="Pfam" id="PF24883">
    <property type="entry name" value="NPHP3_N"/>
    <property type="match status" value="1"/>
</dbReference>
<dbReference type="SUPFAM" id="SSF52540">
    <property type="entry name" value="P-loop containing nucleoside triphosphate hydrolases"/>
    <property type="match status" value="1"/>
</dbReference>